<evidence type="ECO:0000256" key="2">
    <source>
        <dbReference type="SAM" id="SignalP"/>
    </source>
</evidence>
<keyword evidence="2" id="KW-0732">Signal</keyword>
<dbReference type="AlphaFoldDB" id="A0AA39L751"/>
<organism evidence="3 4">
    <name type="scientific">Sarocladium strictum</name>
    <name type="common">Black bundle disease fungus</name>
    <name type="synonym">Acremonium strictum</name>
    <dbReference type="NCBI Taxonomy" id="5046"/>
    <lineage>
        <taxon>Eukaryota</taxon>
        <taxon>Fungi</taxon>
        <taxon>Dikarya</taxon>
        <taxon>Ascomycota</taxon>
        <taxon>Pezizomycotina</taxon>
        <taxon>Sordariomycetes</taxon>
        <taxon>Hypocreomycetidae</taxon>
        <taxon>Hypocreales</taxon>
        <taxon>Sarocladiaceae</taxon>
        <taxon>Sarocladium</taxon>
    </lineage>
</organism>
<name>A0AA39L751_SARSR</name>
<keyword evidence="4" id="KW-1185">Reference proteome</keyword>
<feature type="chain" id="PRO_5041322312" evidence="2">
    <location>
        <begin position="22"/>
        <end position="320"/>
    </location>
</feature>
<reference evidence="3" key="1">
    <citation type="submission" date="2022-10" db="EMBL/GenBank/DDBJ databases">
        <title>Determination and structural analysis of whole genome sequence of Sarocladium strictum F4-1.</title>
        <authorList>
            <person name="Hu L."/>
            <person name="Jiang Y."/>
        </authorList>
    </citation>
    <scope>NUCLEOTIDE SEQUENCE</scope>
    <source>
        <strain evidence="3">F4-1</strain>
    </source>
</reference>
<comment type="caution">
    <text evidence="3">The sequence shown here is derived from an EMBL/GenBank/DDBJ whole genome shotgun (WGS) entry which is preliminary data.</text>
</comment>
<sequence length="320" mass="33256">MKTAPPLWPAIALALAPAVLAQGLRQATGGSGTATYTHQWYPEPSEEVSDCEAKLISTLCDYKEPLSGTAVASSGKKSCWEYCNKNPPCNFVIFVAGNPYTGSGTCWVYPGEEFDEGAGEPGCDALSVFDKPVCAGNATPTSGGCEATASPSALAEICGYPTPDEGCFSSCAASGGASSCMSQCVEADSCSYAIFNPHNGNNPPYYPGTCWMYPSGKFDESKAKTCKGEPEQFVYENPCPQPRPSSSAPSAASRTSSSGGDNDSSRPPKSSEAGSDQNSATEGQDSSKKGEDDDNSSTMVGVSPSGLITLGLTILMWQNF</sequence>
<feature type="region of interest" description="Disordered" evidence="1">
    <location>
        <begin position="234"/>
        <end position="304"/>
    </location>
</feature>
<dbReference type="EMBL" id="JAPDFR010000005">
    <property type="protein sequence ID" value="KAK0386597.1"/>
    <property type="molecule type" value="Genomic_DNA"/>
</dbReference>
<accession>A0AA39L751</accession>
<proteinExistence type="predicted"/>
<dbReference type="Proteomes" id="UP001175261">
    <property type="component" value="Unassembled WGS sequence"/>
</dbReference>
<evidence type="ECO:0000313" key="4">
    <source>
        <dbReference type="Proteomes" id="UP001175261"/>
    </source>
</evidence>
<evidence type="ECO:0000313" key="3">
    <source>
        <dbReference type="EMBL" id="KAK0386597.1"/>
    </source>
</evidence>
<feature type="signal peptide" evidence="2">
    <location>
        <begin position="1"/>
        <end position="21"/>
    </location>
</feature>
<gene>
    <name evidence="3" type="ORF">NLU13_6432</name>
</gene>
<feature type="compositionally biased region" description="Low complexity" evidence="1">
    <location>
        <begin position="244"/>
        <end position="258"/>
    </location>
</feature>
<protein>
    <submittedName>
        <fullName evidence="3">Uncharacterized protein</fullName>
    </submittedName>
</protein>
<feature type="compositionally biased region" description="Polar residues" evidence="1">
    <location>
        <begin position="259"/>
        <end position="284"/>
    </location>
</feature>
<evidence type="ECO:0000256" key="1">
    <source>
        <dbReference type="SAM" id="MobiDB-lite"/>
    </source>
</evidence>